<dbReference type="eggNOG" id="ENOG503359A">
    <property type="taxonomic scope" value="Bacteria"/>
</dbReference>
<dbReference type="RefSeq" id="WP_013617157.1">
    <property type="nucleotide sequence ID" value="NC_015164.1"/>
</dbReference>
<sequence>MAYQVTLRMQNGVERDVACYGYECHIAHSDRPDIGRIIAAHMEVCQKLGTVEYLPVEGDLIALTFESTDHDNFFYEWLLQGNMANGEIEFATGDDIVDIFRFWDCYCISLKETLCTGEMPMLMTVLLSPGILKRMNCEPREKVWKVSDISVKPRVVNNDEKQEIFITDAYWIDEYGNKQRDFILNNLVTLYVTFDQELPEQTISLEFVLCEDGKERHAKCSGMMNKNKTLIFENFKFE</sequence>
<dbReference type="Pfam" id="PF17642">
    <property type="entry name" value="TssD"/>
    <property type="match status" value="1"/>
</dbReference>
<dbReference type="HOGENOM" id="CLU_1131808_0_0_10"/>
<keyword evidence="2" id="KW-1185">Reference proteome</keyword>
<dbReference type="STRING" id="667015.Bacsa_1122"/>
<name>F0R5K2_PHOSB</name>
<organism evidence="1 2">
    <name type="scientific">Phocaeicola salanitronis (strain DSM 18170 / JCM 13657 / CCUG 60908 / BL78)</name>
    <name type="common">Bacteroides salanitronis</name>
    <dbReference type="NCBI Taxonomy" id="667015"/>
    <lineage>
        <taxon>Bacteria</taxon>
        <taxon>Pseudomonadati</taxon>
        <taxon>Bacteroidota</taxon>
        <taxon>Bacteroidia</taxon>
        <taxon>Bacteroidales</taxon>
        <taxon>Bacteroidaceae</taxon>
        <taxon>Phocaeicola</taxon>
    </lineage>
</organism>
<dbReference type="KEGG" id="bsa:Bacsa_1122"/>
<dbReference type="EMBL" id="CP002530">
    <property type="protein sequence ID" value="ADY35709.1"/>
    <property type="molecule type" value="Genomic_DNA"/>
</dbReference>
<evidence type="ECO:0000313" key="1">
    <source>
        <dbReference type="EMBL" id="ADY35709.1"/>
    </source>
</evidence>
<accession>F0R5K2</accession>
<dbReference type="GO" id="GO:0033104">
    <property type="term" value="C:type VI protein secretion system complex"/>
    <property type="evidence" value="ECO:0007669"/>
    <property type="project" value="InterPro"/>
</dbReference>
<reference evidence="1 2" key="1">
    <citation type="journal article" date="2011" name="Stand. Genomic Sci.">
        <title>Complete genome sequence of Bacteroides salanitronis type strain (BL78).</title>
        <authorList>
            <person name="Gronow S."/>
            <person name="Held B."/>
            <person name="Lucas S."/>
            <person name="Lapidus A."/>
            <person name="Del Rio T.G."/>
            <person name="Nolan M."/>
            <person name="Tice H."/>
            <person name="Deshpande S."/>
            <person name="Cheng J.F."/>
            <person name="Pitluck S."/>
            <person name="Liolios K."/>
            <person name="Pagani I."/>
            <person name="Ivanova N."/>
            <person name="Mavromatis K."/>
            <person name="Pati A."/>
            <person name="Tapia R."/>
            <person name="Han C."/>
            <person name="Goodwin L."/>
            <person name="Chen A."/>
            <person name="Palaniappan K."/>
            <person name="Land M."/>
            <person name="Hauser L."/>
            <person name="Chang Y.J."/>
            <person name="Jeffries C.D."/>
            <person name="Brambilla E.M."/>
            <person name="Rohde M."/>
            <person name="Goker M."/>
            <person name="Detter J.C."/>
            <person name="Woyke T."/>
            <person name="Bristow J."/>
            <person name="Markowitz V."/>
            <person name="Hugenholtz P."/>
            <person name="Kyrpides N.C."/>
            <person name="Klenk H.P."/>
            <person name="Eisen J.A."/>
        </authorList>
    </citation>
    <scope>NUCLEOTIDE SEQUENCE [LARGE SCALE GENOMIC DNA]</scope>
    <source>
        <strain evidence="1 2">DSM 18170</strain>
    </source>
</reference>
<protein>
    <submittedName>
        <fullName evidence="1">Uncharacterized protein</fullName>
    </submittedName>
</protein>
<dbReference type="AlphaFoldDB" id="F0R5K2"/>
<gene>
    <name evidence="1" type="ordered locus">Bacsa_1122</name>
</gene>
<dbReference type="InterPro" id="IPR041408">
    <property type="entry name" value="Hcp_Tssd"/>
</dbReference>
<dbReference type="Proteomes" id="UP000007486">
    <property type="component" value="Chromosome"/>
</dbReference>
<evidence type="ECO:0000313" key="2">
    <source>
        <dbReference type="Proteomes" id="UP000007486"/>
    </source>
</evidence>
<proteinExistence type="predicted"/>
<dbReference type="OrthoDB" id="1047929at2"/>